<dbReference type="RefSeq" id="WP_379594099.1">
    <property type="nucleotide sequence ID" value="NZ_JBHRTN010000004.1"/>
</dbReference>
<evidence type="ECO:0000313" key="3">
    <source>
        <dbReference type="EMBL" id="MFC3124059.1"/>
    </source>
</evidence>
<keyword evidence="4" id="KW-1185">Reference proteome</keyword>
<dbReference type="Gene3D" id="1.20.1260.10">
    <property type="match status" value="1"/>
</dbReference>
<feature type="signal peptide" evidence="1">
    <location>
        <begin position="1"/>
        <end position="23"/>
    </location>
</feature>
<dbReference type="Pfam" id="PF13628">
    <property type="entry name" value="DUF4142"/>
    <property type="match status" value="1"/>
</dbReference>
<evidence type="ECO:0000259" key="2">
    <source>
        <dbReference type="Pfam" id="PF13628"/>
    </source>
</evidence>
<evidence type="ECO:0000256" key="1">
    <source>
        <dbReference type="SAM" id="SignalP"/>
    </source>
</evidence>
<proteinExistence type="predicted"/>
<feature type="domain" description="DUF4142" evidence="2">
    <location>
        <begin position="47"/>
        <end position="172"/>
    </location>
</feature>
<accession>A0ABV7FXF6</accession>
<dbReference type="EMBL" id="JBHRTN010000004">
    <property type="protein sequence ID" value="MFC3124059.1"/>
    <property type="molecule type" value="Genomic_DNA"/>
</dbReference>
<dbReference type="InterPro" id="IPR012347">
    <property type="entry name" value="Ferritin-like"/>
</dbReference>
<dbReference type="Proteomes" id="UP001595593">
    <property type="component" value="Unassembled WGS sequence"/>
</dbReference>
<comment type="caution">
    <text evidence="3">The sequence shown here is derived from an EMBL/GenBank/DDBJ whole genome shotgun (WGS) entry which is preliminary data.</text>
</comment>
<keyword evidence="1" id="KW-0732">Signal</keyword>
<gene>
    <name evidence="3" type="ORF">ACFOD4_03210</name>
</gene>
<sequence>MIERRMAALLLAGATLAGCSAGADTTPPPLAATPAGSRAPMGLHLAALQGGAFLMQTAQLGVGRARSPELRRFCEFEASEQRGLVQAMGLAGHAVTAPPALPPAKMAMVQGLSDSRGAAFDRMLLAAQQRGHSEALETFAALREAGGTPADGVLALLAEDRIREHLAMLQMLRA</sequence>
<dbReference type="InterPro" id="IPR025419">
    <property type="entry name" value="DUF4142"/>
</dbReference>
<reference evidence="4" key="1">
    <citation type="journal article" date="2019" name="Int. J. Syst. Evol. Microbiol.">
        <title>The Global Catalogue of Microorganisms (GCM) 10K type strain sequencing project: providing services to taxonomists for standard genome sequencing and annotation.</title>
        <authorList>
            <consortium name="The Broad Institute Genomics Platform"/>
            <consortium name="The Broad Institute Genome Sequencing Center for Infectious Disease"/>
            <person name="Wu L."/>
            <person name="Ma J."/>
        </authorList>
    </citation>
    <scope>NUCLEOTIDE SEQUENCE [LARGE SCALE GENOMIC DNA]</scope>
    <source>
        <strain evidence="4">KCTC 52094</strain>
    </source>
</reference>
<dbReference type="PROSITE" id="PS51257">
    <property type="entry name" value="PROKAR_LIPOPROTEIN"/>
    <property type="match status" value="1"/>
</dbReference>
<evidence type="ECO:0000313" key="4">
    <source>
        <dbReference type="Proteomes" id="UP001595593"/>
    </source>
</evidence>
<name>A0ABV7FXF6_9PROT</name>
<feature type="chain" id="PRO_5045691368" evidence="1">
    <location>
        <begin position="24"/>
        <end position="174"/>
    </location>
</feature>
<organism evidence="3 4">
    <name type="scientific">Teichococcus globiformis</name>
    <dbReference type="NCBI Taxonomy" id="2307229"/>
    <lineage>
        <taxon>Bacteria</taxon>
        <taxon>Pseudomonadati</taxon>
        <taxon>Pseudomonadota</taxon>
        <taxon>Alphaproteobacteria</taxon>
        <taxon>Acetobacterales</taxon>
        <taxon>Roseomonadaceae</taxon>
        <taxon>Roseomonas</taxon>
    </lineage>
</organism>
<protein>
    <submittedName>
        <fullName evidence="3">DUF4142 domain-containing protein</fullName>
    </submittedName>
</protein>